<evidence type="ECO:0008006" key="7">
    <source>
        <dbReference type="Google" id="ProtNLM"/>
    </source>
</evidence>
<feature type="domain" description="PcRGLX/YetA-like central beta-sandwich" evidence="3">
    <location>
        <begin position="130"/>
        <end position="494"/>
    </location>
</feature>
<evidence type="ECO:0000259" key="3">
    <source>
        <dbReference type="Pfam" id="PF21345"/>
    </source>
</evidence>
<dbReference type="InterPro" id="IPR048329">
    <property type="entry name" value="PcRGLX_1st"/>
</dbReference>
<protein>
    <recommendedName>
        <fullName evidence="7">Six-hairpin glycosidase-like protein</fullName>
    </recommendedName>
</protein>
<feature type="signal peptide" evidence="1">
    <location>
        <begin position="1"/>
        <end position="19"/>
    </location>
</feature>
<organism evidence="5 6">
    <name type="scientific">Pseudomassariella vexata</name>
    <dbReference type="NCBI Taxonomy" id="1141098"/>
    <lineage>
        <taxon>Eukaryota</taxon>
        <taxon>Fungi</taxon>
        <taxon>Dikarya</taxon>
        <taxon>Ascomycota</taxon>
        <taxon>Pezizomycotina</taxon>
        <taxon>Sordariomycetes</taxon>
        <taxon>Xylariomycetidae</taxon>
        <taxon>Amphisphaeriales</taxon>
        <taxon>Pseudomassariaceae</taxon>
        <taxon>Pseudomassariella</taxon>
    </lineage>
</organism>
<proteinExistence type="predicted"/>
<dbReference type="STRING" id="1141098.A0A1Y2DBM2"/>
<dbReference type="PANTHER" id="PTHR40081">
    <property type="entry name" value="CONCANAVALIN A-LIKE LECTIN/GLUCANASE"/>
    <property type="match status" value="1"/>
</dbReference>
<dbReference type="AlphaFoldDB" id="A0A1Y2DBM2"/>
<reference evidence="5 6" key="1">
    <citation type="submission" date="2016-07" db="EMBL/GenBank/DDBJ databases">
        <title>Pervasive Adenine N6-methylation of Active Genes in Fungi.</title>
        <authorList>
            <consortium name="DOE Joint Genome Institute"/>
            <person name="Mondo S.J."/>
            <person name="Dannebaum R.O."/>
            <person name="Kuo R.C."/>
            <person name="Labutti K."/>
            <person name="Haridas S."/>
            <person name="Kuo A."/>
            <person name="Salamov A."/>
            <person name="Ahrendt S.R."/>
            <person name="Lipzen A."/>
            <person name="Sullivan W."/>
            <person name="Andreopoulos W.B."/>
            <person name="Clum A."/>
            <person name="Lindquist E."/>
            <person name="Daum C."/>
            <person name="Ramamoorthy G.K."/>
            <person name="Gryganskyi A."/>
            <person name="Culley D."/>
            <person name="Magnuson J.K."/>
            <person name="James T.Y."/>
            <person name="O'Malley M.A."/>
            <person name="Stajich J.E."/>
            <person name="Spatafora J.W."/>
            <person name="Visel A."/>
            <person name="Grigoriev I.V."/>
        </authorList>
    </citation>
    <scope>NUCLEOTIDE SEQUENCE [LARGE SCALE GENOMIC DNA]</scope>
    <source>
        <strain evidence="5 6">CBS 129021</strain>
    </source>
</reference>
<dbReference type="InterPro" id="IPR045793">
    <property type="entry name" value="PcRGLX/YetA-like"/>
</dbReference>
<dbReference type="PANTHER" id="PTHR40081:SF1">
    <property type="entry name" value="TAT PATHWAY SIGNAL SEQUENCE DOMAIN PROTEIN"/>
    <property type="match status" value="1"/>
</dbReference>
<evidence type="ECO:0000313" key="6">
    <source>
        <dbReference type="Proteomes" id="UP000193689"/>
    </source>
</evidence>
<feature type="domain" description="PcRGLX/YetA-like C-terminal alpha/alpha toroid" evidence="4">
    <location>
        <begin position="500"/>
        <end position="922"/>
    </location>
</feature>
<dbReference type="GeneID" id="63780746"/>
<sequence length="926" mass="102023">MHPRAVSLLAILGASLVLGAPRSFLNTSTLDVAVRWLEGAPDYNSGTTFGLPWPRGKFNANTTTFTGTAGSEKIQLQSWVTGYWPDGSVKWSGHAIPASQTIAEEYTITASGSDNLTVLFEKRQSAGIATDSGDGIVVDTGKISVTFPKSGSVLVSSIQTSGGKTVGQSGRLILRTQSDIIDYEDNSVNQTSIEHLEFQGVINQTTISEDSSTRALVTVSGTHQTEAGAGAWLPFTVRFYLYASSDAIKIVHNIVYDKNSSDTFVTGIGIKFDVPLAEEELYNRHVRLAGVDGGFFNEAVQGITGLRRDPGQEVSTAQVEGEETPDISTWATTVSSRTQWIPAWNDFRLTQLSPDGFNLQKRTKVGQSWVKIPGGTRSDGLAYLGGATAGGLAVGLRDFWKKYPTSLDISNAATDTGSITVWLYSPSAGPLDLRPFHDGLGESGNYTKQLDALEITYEDYEEGYNTPYGISKYSELFLYAFDTTPSSDTLATLTAHTNQPPVLFAEPDYIHSTKAIGSYWAPPDNSTAAAATIESNLNFLLSYYQQQVEQRRWYGFWDFGDFMHTYDVDRHTWRYDIGGYAWDNSELSPDLFWWNYFLRSGRADVYRFAEAQLRHVAETDVYHLGHMKGLGTRHGVQHWGDSAKQVRISTPIYRKIFWHLSGGDERVGELVREVLDVGEVWNVIDARRKVHTAGVNYVPDPTAVWISLGIDWSGIAIAWLIEWERRGPRWEESRERIFESMRTIANLTNGFVTGEALYNTYTGAISPPPTDPENLGEVTVAHLSASFGMLETISQLLDHLGPDDVPTGFLEAWLDYCYYYGASSVEQTARYGVSFGNLNLKQGHSRLTAWAANHLGNETLAQRAWNEFYNTDGLSLKTVWETEKVSGSKVLIPVDEASWLAANDAALYGLAGLENLALVGSALGDN</sequence>
<keyword evidence="6" id="KW-1185">Reference proteome</keyword>
<dbReference type="Pfam" id="PF21346">
    <property type="entry name" value="PcRGLX_3rd"/>
    <property type="match status" value="1"/>
</dbReference>
<dbReference type="RefSeq" id="XP_040710238.1">
    <property type="nucleotide sequence ID" value="XM_040864534.1"/>
</dbReference>
<evidence type="ECO:0000259" key="4">
    <source>
        <dbReference type="Pfam" id="PF21346"/>
    </source>
</evidence>
<evidence type="ECO:0000313" key="5">
    <source>
        <dbReference type="EMBL" id="ORY56659.1"/>
    </source>
</evidence>
<dbReference type="InterPro" id="IPR048330">
    <property type="entry name" value="PcRGLX/YetA_2nd"/>
</dbReference>
<feature type="chain" id="PRO_5011988222" description="Six-hairpin glycosidase-like protein" evidence="1">
    <location>
        <begin position="20"/>
        <end position="926"/>
    </location>
</feature>
<dbReference type="OrthoDB" id="4798501at2759"/>
<dbReference type="Pfam" id="PF21345">
    <property type="entry name" value="PcRGLX_2nd"/>
    <property type="match status" value="1"/>
</dbReference>
<dbReference type="InParanoid" id="A0A1Y2DBM2"/>
<keyword evidence="1" id="KW-0732">Signal</keyword>
<evidence type="ECO:0000256" key="1">
    <source>
        <dbReference type="SAM" id="SignalP"/>
    </source>
</evidence>
<dbReference type="EMBL" id="MCFJ01000022">
    <property type="protein sequence ID" value="ORY56659.1"/>
    <property type="molecule type" value="Genomic_DNA"/>
</dbReference>
<evidence type="ECO:0000259" key="2">
    <source>
        <dbReference type="Pfam" id="PF19501"/>
    </source>
</evidence>
<dbReference type="Pfam" id="PF19501">
    <property type="entry name" value="PcRGLX_1st"/>
    <property type="match status" value="1"/>
</dbReference>
<dbReference type="Proteomes" id="UP000193689">
    <property type="component" value="Unassembled WGS sequence"/>
</dbReference>
<dbReference type="InterPro" id="IPR048331">
    <property type="entry name" value="PcRGLX/YetA_3rd"/>
</dbReference>
<name>A0A1Y2DBM2_9PEZI</name>
<feature type="domain" description="PcRGLX/YetA-like N-terminal RIFT barrel" evidence="2">
    <location>
        <begin position="32"/>
        <end position="110"/>
    </location>
</feature>
<comment type="caution">
    <text evidence="5">The sequence shown here is derived from an EMBL/GenBank/DDBJ whole genome shotgun (WGS) entry which is preliminary data.</text>
</comment>
<gene>
    <name evidence="5" type="ORF">BCR38DRAFT_490545</name>
</gene>
<accession>A0A1Y2DBM2</accession>